<dbReference type="Proteomes" id="UP000184184">
    <property type="component" value="Unassembled WGS sequence"/>
</dbReference>
<reference evidence="2 3" key="1">
    <citation type="submission" date="2016-11" db="EMBL/GenBank/DDBJ databases">
        <authorList>
            <person name="Jaros S."/>
            <person name="Januszkiewicz K."/>
            <person name="Wedrychowicz H."/>
        </authorList>
    </citation>
    <scope>NUCLEOTIDE SEQUENCE [LARGE SCALE GENOMIC DNA]</scope>
    <source>
        <strain evidence="2 3">CGMCC 1.10681</strain>
    </source>
</reference>
<feature type="region of interest" description="Disordered" evidence="1">
    <location>
        <begin position="1"/>
        <end position="36"/>
    </location>
</feature>
<evidence type="ECO:0000313" key="2">
    <source>
        <dbReference type="EMBL" id="SHN10618.1"/>
    </source>
</evidence>
<protein>
    <submittedName>
        <fullName evidence="2">Uncharacterized protein</fullName>
    </submittedName>
</protein>
<gene>
    <name evidence="2" type="ORF">SAMN05216179_1918</name>
</gene>
<dbReference type="STRING" id="1027249.SAMN05216179_1918"/>
<feature type="compositionally biased region" description="Basic and acidic residues" evidence="1">
    <location>
        <begin position="1"/>
        <end position="24"/>
    </location>
</feature>
<keyword evidence="3" id="KW-1185">Reference proteome</keyword>
<proteinExistence type="predicted"/>
<sequence length="36" mass="3971">MTKDSYAPKEKLHGKGKKPAEQRRGKASSSARNVDN</sequence>
<evidence type="ECO:0000313" key="3">
    <source>
        <dbReference type="Proteomes" id="UP000184184"/>
    </source>
</evidence>
<evidence type="ECO:0000256" key="1">
    <source>
        <dbReference type="SAM" id="MobiDB-lite"/>
    </source>
</evidence>
<dbReference type="EMBL" id="FRCZ01000003">
    <property type="protein sequence ID" value="SHN10618.1"/>
    <property type="molecule type" value="Genomic_DNA"/>
</dbReference>
<dbReference type="AlphaFoldDB" id="A0A1M7P259"/>
<feature type="compositionally biased region" description="Polar residues" evidence="1">
    <location>
        <begin position="27"/>
        <end position="36"/>
    </location>
</feature>
<accession>A0A1M7P259</accession>
<name>A0A1M7P259_9BACI</name>
<organism evidence="2 3">
    <name type="scientific">Gracilibacillus kekensis</name>
    <dbReference type="NCBI Taxonomy" id="1027249"/>
    <lineage>
        <taxon>Bacteria</taxon>
        <taxon>Bacillati</taxon>
        <taxon>Bacillota</taxon>
        <taxon>Bacilli</taxon>
        <taxon>Bacillales</taxon>
        <taxon>Bacillaceae</taxon>
        <taxon>Gracilibacillus</taxon>
    </lineage>
</organism>